<evidence type="ECO:0000313" key="2">
    <source>
        <dbReference type="EMBL" id="MQP11544.1"/>
    </source>
</evidence>
<dbReference type="Gene3D" id="3.40.50.1980">
    <property type="entry name" value="Nitrogenase molybdenum iron protein domain"/>
    <property type="match status" value="2"/>
</dbReference>
<sequence length="390" mass="43560">MLALCVLVWLSGFMLLFNSCGNRTATAQASGDTIQLDYAKYLQLIRHKGYTEAVVLNPWKQGGELHRYLLVPKGAEGDEVAKKLADQKTAITGTTPCDILRTPLTKSIITTSAHCQLLYELGRQQAIAGVCDLEYILIPDVQRRTSHKSRPYISNCGSSMQPDIERIMSLRPDALLLSPFENSGGYGKLSALQIPIIEAADYMETSPLGRSEWIKFYGLLYGSEKATSLFNGIEKSYLHLKAFAAKLPLGYSILTERKTGSVWYVSGGRSTIGTLLQDAHARYLFADDTHSGSLPMSPEQILAKADKVDVWATKYWGDHPLSRAELLQEYPGYSQLKAMKTGRVFQASTSSQPYFEQTSFHPERLLREFIILSHPETTRSLGALRYYLRL</sequence>
<dbReference type="InterPro" id="IPR050902">
    <property type="entry name" value="ABC_Transporter_SBP"/>
</dbReference>
<comment type="caution">
    <text evidence="2">The sequence shown here is derived from an EMBL/GenBank/DDBJ whole genome shotgun (WGS) entry which is preliminary data.</text>
</comment>
<dbReference type="PANTHER" id="PTHR30535">
    <property type="entry name" value="VITAMIN B12-BINDING PROTEIN"/>
    <property type="match status" value="1"/>
</dbReference>
<protein>
    <submittedName>
        <fullName evidence="2">ABC transporter substrate-binding protein</fullName>
    </submittedName>
</protein>
<dbReference type="Proteomes" id="UP000384372">
    <property type="component" value="Unassembled WGS sequence"/>
</dbReference>
<dbReference type="PROSITE" id="PS50983">
    <property type="entry name" value="FE_B12_PBP"/>
    <property type="match status" value="1"/>
</dbReference>
<dbReference type="PANTHER" id="PTHR30535:SF34">
    <property type="entry name" value="MOLYBDATE-BINDING PROTEIN MOLA"/>
    <property type="match status" value="1"/>
</dbReference>
<name>A0A6A7WAN5_9BACT</name>
<dbReference type="Pfam" id="PF01497">
    <property type="entry name" value="Peripla_BP_2"/>
    <property type="match status" value="1"/>
</dbReference>
<proteinExistence type="predicted"/>
<dbReference type="InterPro" id="IPR002491">
    <property type="entry name" value="ABC_transptr_periplasmic_BD"/>
</dbReference>
<dbReference type="GO" id="GO:0071281">
    <property type="term" value="P:cellular response to iron ion"/>
    <property type="evidence" value="ECO:0007669"/>
    <property type="project" value="TreeGrafter"/>
</dbReference>
<keyword evidence="3" id="KW-1185">Reference proteome</keyword>
<evidence type="ECO:0000313" key="3">
    <source>
        <dbReference type="Proteomes" id="UP000384372"/>
    </source>
</evidence>
<accession>A0A6A7WAN5</accession>
<feature type="domain" description="Fe/B12 periplasmic-binding" evidence="1">
    <location>
        <begin position="106"/>
        <end position="377"/>
    </location>
</feature>
<gene>
    <name evidence="2" type="ORF">F7D20_06100</name>
</gene>
<dbReference type="SUPFAM" id="SSF53807">
    <property type="entry name" value="Helical backbone' metal receptor"/>
    <property type="match status" value="1"/>
</dbReference>
<dbReference type="OrthoDB" id="9812528at2"/>
<dbReference type="AlphaFoldDB" id="A0A6A7WAN5"/>
<reference evidence="2 3" key="1">
    <citation type="submission" date="2019-09" db="EMBL/GenBank/DDBJ databases">
        <title>Distinct polysaccharide growth profiles of human intestinal Prevotella copri isolates.</title>
        <authorList>
            <person name="Fehlner-Peach H."/>
            <person name="Magnabosco C."/>
            <person name="Raghavan V."/>
            <person name="Scher J.U."/>
            <person name="Tett A."/>
            <person name="Cox L.M."/>
            <person name="Gottsegen C."/>
            <person name="Watters A."/>
            <person name="Wiltshire- Gordon J.D."/>
            <person name="Segata N."/>
            <person name="Bonneau R."/>
            <person name="Littman D.R."/>
        </authorList>
    </citation>
    <scope>NUCLEOTIDE SEQUENCE [LARGE SCALE GENOMIC DNA]</scope>
    <source>
        <strain evidence="3">iAQ1173</strain>
    </source>
</reference>
<dbReference type="EMBL" id="VZAD01000052">
    <property type="protein sequence ID" value="MQP11544.1"/>
    <property type="molecule type" value="Genomic_DNA"/>
</dbReference>
<organism evidence="2 3">
    <name type="scientific">Segatella copri</name>
    <dbReference type="NCBI Taxonomy" id="165179"/>
    <lineage>
        <taxon>Bacteria</taxon>
        <taxon>Pseudomonadati</taxon>
        <taxon>Bacteroidota</taxon>
        <taxon>Bacteroidia</taxon>
        <taxon>Bacteroidales</taxon>
        <taxon>Prevotellaceae</taxon>
        <taxon>Segatella</taxon>
    </lineage>
</organism>
<evidence type="ECO:0000259" key="1">
    <source>
        <dbReference type="PROSITE" id="PS50983"/>
    </source>
</evidence>